<dbReference type="OrthoDB" id="1939479at2759"/>
<dbReference type="EMBL" id="NMUH01000584">
    <property type="protein sequence ID" value="MQL81722.1"/>
    <property type="molecule type" value="Genomic_DNA"/>
</dbReference>
<accession>A0A843U8F5</accession>
<dbReference type="AlphaFoldDB" id="A0A843U8F5"/>
<dbReference type="SUPFAM" id="SSF54001">
    <property type="entry name" value="Cysteine proteinases"/>
    <property type="match status" value="1"/>
</dbReference>
<dbReference type="InterPro" id="IPR038765">
    <property type="entry name" value="Papain-like_cys_pep_sf"/>
</dbReference>
<name>A0A843U8F5_COLES</name>
<comment type="caution">
    <text evidence="1">The sequence shown here is derived from an EMBL/GenBank/DDBJ whole genome shotgun (WGS) entry which is preliminary data.</text>
</comment>
<gene>
    <name evidence="1" type="ORF">Taro_014182</name>
</gene>
<protein>
    <submittedName>
        <fullName evidence="1">Uncharacterized protein</fullName>
    </submittedName>
</protein>
<evidence type="ECO:0000313" key="1">
    <source>
        <dbReference type="EMBL" id="MQL81722.1"/>
    </source>
</evidence>
<dbReference type="Gene3D" id="3.40.395.10">
    <property type="entry name" value="Adenoviral Proteinase, Chain A"/>
    <property type="match status" value="1"/>
</dbReference>
<proteinExistence type="predicted"/>
<sequence>MYVYGRTRSLSLKVKFLIKGFLELFGLDTTEWSVVIPSPCPQQGAEDDYALSICKYMECLSQKTIIGFPFSQGDMNIFRGKLAWVIIQEVNEKKARQMVCEQAEEKDVSLLDDA</sequence>
<keyword evidence="2" id="KW-1185">Reference proteome</keyword>
<reference evidence="1" key="1">
    <citation type="submission" date="2017-07" db="EMBL/GenBank/DDBJ databases">
        <title>Taro Niue Genome Assembly and Annotation.</title>
        <authorList>
            <person name="Atibalentja N."/>
            <person name="Keating K."/>
            <person name="Fields C.J."/>
        </authorList>
    </citation>
    <scope>NUCLEOTIDE SEQUENCE</scope>
    <source>
        <strain evidence="1">Niue_2</strain>
        <tissue evidence="1">Leaf</tissue>
    </source>
</reference>
<dbReference type="Proteomes" id="UP000652761">
    <property type="component" value="Unassembled WGS sequence"/>
</dbReference>
<organism evidence="1 2">
    <name type="scientific">Colocasia esculenta</name>
    <name type="common">Wild taro</name>
    <name type="synonym">Arum esculentum</name>
    <dbReference type="NCBI Taxonomy" id="4460"/>
    <lineage>
        <taxon>Eukaryota</taxon>
        <taxon>Viridiplantae</taxon>
        <taxon>Streptophyta</taxon>
        <taxon>Embryophyta</taxon>
        <taxon>Tracheophyta</taxon>
        <taxon>Spermatophyta</taxon>
        <taxon>Magnoliopsida</taxon>
        <taxon>Liliopsida</taxon>
        <taxon>Araceae</taxon>
        <taxon>Aroideae</taxon>
        <taxon>Colocasieae</taxon>
        <taxon>Colocasia</taxon>
    </lineage>
</organism>
<evidence type="ECO:0000313" key="2">
    <source>
        <dbReference type="Proteomes" id="UP000652761"/>
    </source>
</evidence>